<feature type="transmembrane region" description="Helical" evidence="3">
    <location>
        <begin position="248"/>
        <end position="269"/>
    </location>
</feature>
<evidence type="ECO:0000313" key="4">
    <source>
        <dbReference type="EMBL" id="WPY00464.1"/>
    </source>
</evidence>
<protein>
    <submittedName>
        <fullName evidence="4">ABC transporter permease</fullName>
    </submittedName>
</protein>
<evidence type="ECO:0000256" key="3">
    <source>
        <dbReference type="SAM" id="Phobius"/>
    </source>
</evidence>
<name>A0ABZ0UWL4_9RICK</name>
<evidence type="ECO:0000313" key="5">
    <source>
        <dbReference type="Proteomes" id="UP001326613"/>
    </source>
</evidence>
<keyword evidence="2" id="KW-0813">Transport</keyword>
<dbReference type="Proteomes" id="UP001326613">
    <property type="component" value="Chromosome"/>
</dbReference>
<keyword evidence="3" id="KW-0472">Membrane</keyword>
<feature type="transmembrane region" description="Helical" evidence="3">
    <location>
        <begin position="57"/>
        <end position="78"/>
    </location>
</feature>
<organism evidence="4 5">
    <name type="scientific">Candidatus Trichorickettsia mobilis</name>
    <dbReference type="NCBI Taxonomy" id="1346319"/>
    <lineage>
        <taxon>Bacteria</taxon>
        <taxon>Pseudomonadati</taxon>
        <taxon>Pseudomonadota</taxon>
        <taxon>Alphaproteobacteria</taxon>
        <taxon>Rickettsiales</taxon>
        <taxon>Rickettsiaceae</taxon>
        <taxon>Rickettsieae</taxon>
        <taxon>Candidatus Trichorickettsia</taxon>
    </lineage>
</organism>
<evidence type="ECO:0000256" key="2">
    <source>
        <dbReference type="ARBA" id="ARBA00022448"/>
    </source>
</evidence>
<feature type="transmembrane region" description="Helical" evidence="3">
    <location>
        <begin position="193"/>
        <end position="212"/>
    </location>
</feature>
<dbReference type="PANTHER" id="PTHR30413:SF10">
    <property type="entry name" value="CAPSULE POLYSACCHARIDE EXPORT INNER-MEMBRANE PROTEIN CTRC"/>
    <property type="match status" value="1"/>
</dbReference>
<dbReference type="PANTHER" id="PTHR30413">
    <property type="entry name" value="INNER MEMBRANE TRANSPORT PERMEASE"/>
    <property type="match status" value="1"/>
</dbReference>
<sequence length="280" mass="32403">MTNSPDSLNNYNHIKNNDNLKKAFDDFVGSFKYWRIFYLIGIGDIRKRYARSSIGQFWLTLSLAINIATIGIIWSVLFKISIPDYLPYFATGFLFWQYISSCIMDGSNIYISSTGYLIGLSLPKLSYINSLFIKNIIILAHNLPVIVVTYLICMQKISISALFIALLGFICTSIFLFPITVILAIFSVRFRDFPNIIASIIQIVFYATPIMWKIELVAPRFHDYIFLNPLAIFLSLCRDSLLEITIPYQYWLAAICYISASWIVAILFFSKFRHRITYWL</sequence>
<accession>A0ABZ0UWL4</accession>
<dbReference type="EMBL" id="CP112932">
    <property type="protein sequence ID" value="WPY00464.1"/>
    <property type="molecule type" value="Genomic_DNA"/>
</dbReference>
<feature type="transmembrane region" description="Helical" evidence="3">
    <location>
        <begin position="131"/>
        <end position="152"/>
    </location>
</feature>
<keyword evidence="5" id="KW-1185">Reference proteome</keyword>
<proteinExistence type="inferred from homology"/>
<reference evidence="4 5" key="1">
    <citation type="submission" date="2022-10" db="EMBL/GenBank/DDBJ databases">
        <title>Host association and intracellularity evolved multiple times independently in the Rickettsiales.</title>
        <authorList>
            <person name="Castelli M."/>
            <person name="Nardi T."/>
            <person name="Gammuto L."/>
            <person name="Bellinzona G."/>
            <person name="Sabaneyeva E."/>
            <person name="Potekhin A."/>
            <person name="Serra V."/>
            <person name="Petroni G."/>
            <person name="Sassera D."/>
        </authorList>
    </citation>
    <scope>NUCLEOTIDE SEQUENCE [LARGE SCALE GENOMIC DNA]</scope>
    <source>
        <strain evidence="4 5">Kr 154-4</strain>
    </source>
</reference>
<dbReference type="RefSeq" id="WP_323738529.1">
    <property type="nucleotide sequence ID" value="NZ_CP112932.1"/>
</dbReference>
<keyword evidence="3" id="KW-0812">Transmembrane</keyword>
<evidence type="ECO:0000256" key="1">
    <source>
        <dbReference type="ARBA" id="ARBA00007783"/>
    </source>
</evidence>
<gene>
    <name evidence="4" type="ORF">Trichorick_00342</name>
</gene>
<feature type="transmembrane region" description="Helical" evidence="3">
    <location>
        <begin position="159"/>
        <end position="187"/>
    </location>
</feature>
<keyword evidence="3" id="KW-1133">Transmembrane helix</keyword>
<feature type="transmembrane region" description="Helical" evidence="3">
    <location>
        <begin position="85"/>
        <end position="111"/>
    </location>
</feature>
<comment type="similarity">
    <text evidence="1">Belongs to the ABC-2 integral membrane protein family.</text>
</comment>